<organism evidence="3 4">
    <name type="scientific">Marinomonas rhizomae</name>
    <dbReference type="NCBI Taxonomy" id="491948"/>
    <lineage>
        <taxon>Bacteria</taxon>
        <taxon>Pseudomonadati</taxon>
        <taxon>Pseudomonadota</taxon>
        <taxon>Gammaproteobacteria</taxon>
        <taxon>Oceanospirillales</taxon>
        <taxon>Oceanospirillaceae</taxon>
        <taxon>Marinomonas</taxon>
    </lineage>
</organism>
<reference evidence="3 4" key="1">
    <citation type="submission" date="2018-06" db="EMBL/GenBank/DDBJ databases">
        <title>Genomic Encyclopedia of Type Strains, Phase III (KMG-III): the genomes of soil and plant-associated and newly described type strains.</title>
        <authorList>
            <person name="Whitman W."/>
        </authorList>
    </citation>
    <scope>NUCLEOTIDE SEQUENCE [LARGE SCALE GENOMIC DNA]</scope>
    <source>
        <strain evidence="3 4">CECT 7377</strain>
    </source>
</reference>
<evidence type="ECO:0000259" key="2">
    <source>
        <dbReference type="Pfam" id="PF13592"/>
    </source>
</evidence>
<dbReference type="Pfam" id="PF13592">
    <property type="entry name" value="HTH_33"/>
    <property type="match status" value="1"/>
</dbReference>
<dbReference type="PANTHER" id="PTHR46564">
    <property type="entry name" value="TRANSPOSASE"/>
    <property type="match status" value="1"/>
</dbReference>
<name>A0A366JAH3_9GAMM</name>
<dbReference type="InterPro" id="IPR038717">
    <property type="entry name" value="Tc1-like_DDE_dom"/>
</dbReference>
<dbReference type="EMBL" id="QNSE01000007">
    <property type="protein sequence ID" value="RBP83245.1"/>
    <property type="molecule type" value="Genomic_DNA"/>
</dbReference>
<dbReference type="RefSeq" id="WP_113916796.1">
    <property type="nucleotide sequence ID" value="NZ_QNSE01000007.1"/>
</dbReference>
<dbReference type="OrthoDB" id="129174at2"/>
<dbReference type="Pfam" id="PF13384">
    <property type="entry name" value="HTH_23"/>
    <property type="match status" value="1"/>
</dbReference>
<dbReference type="PANTHER" id="PTHR46564:SF1">
    <property type="entry name" value="TRANSPOSASE"/>
    <property type="match status" value="1"/>
</dbReference>
<dbReference type="InterPro" id="IPR047655">
    <property type="entry name" value="Transpos_IS630-like"/>
</dbReference>
<dbReference type="NCBIfam" id="NF033545">
    <property type="entry name" value="transpos_IS630"/>
    <property type="match status" value="1"/>
</dbReference>
<feature type="domain" description="Winged helix-turn helix" evidence="2">
    <location>
        <begin position="100"/>
        <end position="157"/>
    </location>
</feature>
<dbReference type="Gene3D" id="3.30.420.10">
    <property type="entry name" value="Ribonuclease H-like superfamily/Ribonuclease H"/>
    <property type="match status" value="1"/>
</dbReference>
<dbReference type="InterPro" id="IPR036397">
    <property type="entry name" value="RNaseH_sf"/>
</dbReference>
<evidence type="ECO:0000313" key="4">
    <source>
        <dbReference type="Proteomes" id="UP000252792"/>
    </source>
</evidence>
<dbReference type="InterPro" id="IPR025959">
    <property type="entry name" value="Winged_HTH_dom"/>
</dbReference>
<sequence length="347" mass="40542">MNEKIDTRKLTTSELARLRKQVVKLRDKGFLLKEISEVTGVHVDTVGRWYRDYLKRGKDSFEYKKRGREEGAFRSLTKAQEARIQQEITDKMPDQCKLNFALWTRRAIQQLIKQLWGKNMPIRTIGDYIKRWGFTPQKPLKKAYEQNPQKVSKWLEQEYPLIKERAENEAAEIHWGDETGIRNDSQHGRSFAPKGKTSVQVIPAKHCRLNMISSVTNQGTVRFMTYSDTMTAKVLIRFMKRLTSSSKKKIFLILDNLRVHHAKLVKEWLAKPKIKEQIEVFYLPAYSPELNPDEYLNCDLKAGVHTGDAPKNEQALKGRVVSHMRMLQKHPDRVKKYFKHRSICCAA</sequence>
<dbReference type="InterPro" id="IPR009057">
    <property type="entry name" value="Homeodomain-like_sf"/>
</dbReference>
<keyword evidence="4" id="KW-1185">Reference proteome</keyword>
<accession>A0A366JAH3</accession>
<dbReference type="GO" id="GO:0003676">
    <property type="term" value="F:nucleic acid binding"/>
    <property type="evidence" value="ECO:0007669"/>
    <property type="project" value="InterPro"/>
</dbReference>
<dbReference type="SUPFAM" id="SSF46689">
    <property type="entry name" value="Homeodomain-like"/>
    <property type="match status" value="1"/>
</dbReference>
<feature type="domain" description="Tc1-like transposase DDE" evidence="1">
    <location>
        <begin position="173"/>
        <end position="316"/>
    </location>
</feature>
<proteinExistence type="predicted"/>
<dbReference type="AlphaFoldDB" id="A0A366JAH3"/>
<comment type="caution">
    <text evidence="3">The sequence shown here is derived from an EMBL/GenBank/DDBJ whole genome shotgun (WGS) entry which is preliminary data.</text>
</comment>
<evidence type="ECO:0000313" key="3">
    <source>
        <dbReference type="EMBL" id="RBP83245.1"/>
    </source>
</evidence>
<gene>
    <name evidence="3" type="ORF">DFP80_107224</name>
</gene>
<dbReference type="Proteomes" id="UP000252792">
    <property type="component" value="Unassembled WGS sequence"/>
</dbReference>
<protein>
    <submittedName>
        <fullName evidence="3">Transposase</fullName>
    </submittedName>
</protein>
<evidence type="ECO:0000259" key="1">
    <source>
        <dbReference type="Pfam" id="PF13358"/>
    </source>
</evidence>
<dbReference type="Pfam" id="PF13358">
    <property type="entry name" value="DDE_3"/>
    <property type="match status" value="1"/>
</dbReference>